<organism evidence="3 4">
    <name type="scientific">Thermoflexus hugenholtzii JAD2</name>
    <dbReference type="NCBI Taxonomy" id="877466"/>
    <lineage>
        <taxon>Bacteria</taxon>
        <taxon>Bacillati</taxon>
        <taxon>Chloroflexota</taxon>
        <taxon>Thermoflexia</taxon>
        <taxon>Thermoflexales</taxon>
        <taxon>Thermoflexaceae</taxon>
        <taxon>Thermoflexus</taxon>
    </lineage>
</organism>
<dbReference type="PROSITE" id="PS50005">
    <property type="entry name" value="TPR"/>
    <property type="match status" value="4"/>
</dbReference>
<dbReference type="Pfam" id="PF13432">
    <property type="entry name" value="TPR_16"/>
    <property type="match status" value="1"/>
</dbReference>
<evidence type="ECO:0000313" key="3">
    <source>
        <dbReference type="EMBL" id="SNB65989.1"/>
    </source>
</evidence>
<protein>
    <submittedName>
        <fullName evidence="3">Flp pilus assembly protein TadD, contains TPR repeats</fullName>
    </submittedName>
</protein>
<sequence>MTRRRRWILWLVLDLLALAALFGVDWQLRTGGRASTVAATPTPTLSAAHYARRAEAAYQGGDLRSAEEGYRLALALEPENPARYPPLIRLLAFTNRLEEAAAWLERGRRLAPEDPRLLGMAALILDWQGKIPEAIQAGEQAVARLPGEAAFHAYLAEAYADAHRPQAALAAAQKALSLAPDSPDAHRALGYVYETLGRYAEAMAAYREALRRDPLMVVTWLALGRNAMVLGQTAAALDAFQRAAALRPEDPRVLDELGWLYYNLGRLEEAEQTLRKAREQDPDDWRLLYHLGVTLYARRKYEEVVDTNHLPRGIVRLQAVLQAEGKTCAPETLPTEPRCARLVEMAYLLGLSHYYLGDCAAARPWLEQALAISPQEENARRGLRWCEGQSPTP</sequence>
<dbReference type="AlphaFoldDB" id="A0A212R1U9"/>
<dbReference type="Pfam" id="PF13374">
    <property type="entry name" value="TPR_10"/>
    <property type="match status" value="1"/>
</dbReference>
<dbReference type="Proteomes" id="UP000197025">
    <property type="component" value="Unassembled WGS sequence"/>
</dbReference>
<feature type="repeat" description="TPR" evidence="1">
    <location>
        <begin position="217"/>
        <end position="250"/>
    </location>
</feature>
<accession>A0A212R1U9</accession>
<feature type="repeat" description="TPR" evidence="1">
    <location>
        <begin position="47"/>
        <end position="80"/>
    </location>
</feature>
<dbReference type="InterPro" id="IPR056413">
    <property type="entry name" value="TPR_CcmH_CycH"/>
</dbReference>
<dbReference type="InterPro" id="IPR011990">
    <property type="entry name" value="TPR-like_helical_dom_sf"/>
</dbReference>
<dbReference type="OrthoDB" id="143804at2"/>
<dbReference type="InParanoid" id="A0A212R1U9"/>
<reference evidence="4" key="1">
    <citation type="submission" date="2017-06" db="EMBL/GenBank/DDBJ databases">
        <authorList>
            <person name="Varghese N."/>
            <person name="Submissions S."/>
        </authorList>
    </citation>
    <scope>NUCLEOTIDE SEQUENCE [LARGE SCALE GENOMIC DNA]</scope>
    <source>
        <strain evidence="4">JAD2</strain>
    </source>
</reference>
<evidence type="ECO:0000256" key="1">
    <source>
        <dbReference type="PROSITE-ProRule" id="PRU00339"/>
    </source>
</evidence>
<dbReference type="RefSeq" id="WP_088571299.1">
    <property type="nucleotide sequence ID" value="NZ_FYEK01000028.1"/>
</dbReference>
<feature type="repeat" description="TPR" evidence="1">
    <location>
        <begin position="183"/>
        <end position="216"/>
    </location>
</feature>
<dbReference type="Pfam" id="PF23914">
    <property type="entry name" value="TPR_CcmH_CycH"/>
    <property type="match status" value="1"/>
</dbReference>
<dbReference type="InterPro" id="IPR019734">
    <property type="entry name" value="TPR_rpt"/>
</dbReference>
<dbReference type="EMBL" id="FYEK01000028">
    <property type="protein sequence ID" value="SNB65989.1"/>
    <property type="molecule type" value="Genomic_DNA"/>
</dbReference>
<dbReference type="SUPFAM" id="SSF48452">
    <property type="entry name" value="TPR-like"/>
    <property type="match status" value="1"/>
</dbReference>
<dbReference type="PANTHER" id="PTHR12558">
    <property type="entry name" value="CELL DIVISION CYCLE 16,23,27"/>
    <property type="match status" value="1"/>
</dbReference>
<gene>
    <name evidence="3" type="ORF">SAMN02746019_00000380</name>
</gene>
<evidence type="ECO:0000313" key="4">
    <source>
        <dbReference type="Proteomes" id="UP000197025"/>
    </source>
</evidence>
<evidence type="ECO:0000259" key="2">
    <source>
        <dbReference type="Pfam" id="PF23914"/>
    </source>
</evidence>
<dbReference type="PROSITE" id="PS50293">
    <property type="entry name" value="TPR_REGION"/>
    <property type="match status" value="1"/>
</dbReference>
<dbReference type="Gene3D" id="1.25.40.10">
    <property type="entry name" value="Tetratricopeptide repeat domain"/>
    <property type="match status" value="4"/>
</dbReference>
<feature type="repeat" description="TPR" evidence="1">
    <location>
        <begin position="251"/>
        <end position="284"/>
    </location>
</feature>
<dbReference type="PANTHER" id="PTHR12558:SF13">
    <property type="entry name" value="CELL DIVISION CYCLE PROTEIN 27 HOMOLOG"/>
    <property type="match status" value="1"/>
</dbReference>
<proteinExistence type="predicted"/>
<name>A0A212R1U9_9CHLR</name>
<keyword evidence="1" id="KW-0802">TPR repeat</keyword>
<dbReference type="SMART" id="SM00028">
    <property type="entry name" value="TPR"/>
    <property type="match status" value="7"/>
</dbReference>
<feature type="domain" description="Cytochrome c-type biogenesis protein H TPR" evidence="2">
    <location>
        <begin position="204"/>
        <end position="304"/>
    </location>
</feature>
<keyword evidence="4" id="KW-1185">Reference proteome</keyword>